<keyword evidence="10" id="KW-1185">Reference proteome</keyword>
<keyword evidence="4" id="KW-0735">Signal-anchor</keyword>
<dbReference type="GO" id="GO:0016757">
    <property type="term" value="F:glycosyltransferase activity"/>
    <property type="evidence" value="ECO:0007669"/>
    <property type="project" value="UniProtKB-KW"/>
</dbReference>
<keyword evidence="3" id="KW-0808">Transferase</keyword>
<keyword evidence="5" id="KW-0333">Golgi apparatus</keyword>
<dbReference type="InterPro" id="IPR040911">
    <property type="entry name" value="Exostosin_GT47"/>
</dbReference>
<dbReference type="PANTHER" id="PTHR11062">
    <property type="entry name" value="EXOSTOSIN HEPARAN SULFATE GLYCOSYLTRANSFERASE -RELATED"/>
    <property type="match status" value="1"/>
</dbReference>
<organism evidence="9 10">
    <name type="scientific">Colocasia esculenta</name>
    <name type="common">Wild taro</name>
    <name type="synonym">Arum esculentum</name>
    <dbReference type="NCBI Taxonomy" id="4460"/>
    <lineage>
        <taxon>Eukaryota</taxon>
        <taxon>Viridiplantae</taxon>
        <taxon>Streptophyta</taxon>
        <taxon>Embryophyta</taxon>
        <taxon>Tracheophyta</taxon>
        <taxon>Spermatophyta</taxon>
        <taxon>Magnoliopsida</taxon>
        <taxon>Liliopsida</taxon>
        <taxon>Araceae</taxon>
        <taxon>Aroideae</taxon>
        <taxon>Colocasieae</taxon>
        <taxon>Colocasia</taxon>
    </lineage>
</organism>
<evidence type="ECO:0000256" key="2">
    <source>
        <dbReference type="ARBA" id="ARBA00010271"/>
    </source>
</evidence>
<evidence type="ECO:0000313" key="9">
    <source>
        <dbReference type="EMBL" id="MQL79108.1"/>
    </source>
</evidence>
<comment type="similarity">
    <text evidence="2">Belongs to the glycosyltransferase 47 family.</text>
</comment>
<sequence>MSVVQEYIVQFEKLCQPRTRALILAIILTSVAVAGFQSVSFNPGDGFFHLFPLLGRRNLPSPSPPGVEDVAEVPLSSDSENPAFQSHEVENGEVPLSGKRDKLDHEMNRIGRESDDFGIDGDGEQGDESSIDLPDGLSLKRIMDQEGKNSLGGMVGGPRRGFVSAPHDEGETNSSLEFDQVKHLDNNSLTPSFLPDPERSHIIKETHEEEYKNSSDLVVNVMQNNSSAGQRKIETLARSDDSVSQNGKTVTNCRAANDHATKKKVKQAPMTMSDLNRLVSKNRASSSSMVPQWSSAIDLQILDAKKRILNAPMINSDPELYPAIFRNISMFKRSYELMEKTLKVYVYKEGEKPIFHQPELTGIYSSEGWFMKHMEGSRHFVVEDPGKAHLFYIPFSSRLLQSQLYVPGSHSHENLIEHLKKYVDTIAAKYPFWNRTCGADHFVAACHDWRQHLRQWISPQATHETGRAMGASIRALCNADVTEDFELGKDVSLPETYVRNRDNPLRNLGGKSPRKRPILAFFAGQMHGYLRPVLLQHWENKDADMKIFGPLPGGGKKKGAYVQYMKSSRYCICARGYEVNSPRVVEAILYECVPVIISDNFVPPFFEVLNWEAFSVVLPERDVPRLKEILLSIPTKRYLRLYMGVKRVQQHFLWHREPVKYDLFHMILHSVWFNRVFQLRVS</sequence>
<dbReference type="AlphaFoldDB" id="A0A843U668"/>
<feature type="transmembrane region" description="Helical" evidence="7">
    <location>
        <begin position="21"/>
        <end position="39"/>
    </location>
</feature>
<keyword evidence="7" id="KW-1133">Transmembrane helix</keyword>
<evidence type="ECO:0000256" key="6">
    <source>
        <dbReference type="SAM" id="MobiDB-lite"/>
    </source>
</evidence>
<dbReference type="Proteomes" id="UP000652761">
    <property type="component" value="Unassembled WGS sequence"/>
</dbReference>
<proteinExistence type="inferred from homology"/>
<accession>A0A843U668</accession>
<dbReference type="InterPro" id="IPR004263">
    <property type="entry name" value="Exostosin"/>
</dbReference>
<keyword evidence="7" id="KW-0472">Membrane</keyword>
<evidence type="ECO:0000256" key="7">
    <source>
        <dbReference type="SAM" id="Phobius"/>
    </source>
</evidence>
<comment type="caution">
    <text evidence="9">The sequence shown here is derived from an EMBL/GenBank/DDBJ whole genome shotgun (WGS) entry which is preliminary data.</text>
</comment>
<evidence type="ECO:0000256" key="4">
    <source>
        <dbReference type="ARBA" id="ARBA00022968"/>
    </source>
</evidence>
<protein>
    <recommendedName>
        <fullName evidence="8">Exostosin GT47 domain-containing protein</fullName>
    </recommendedName>
</protein>
<keyword evidence="3" id="KW-0328">Glycosyltransferase</keyword>
<feature type="domain" description="Exostosin GT47" evidence="8">
    <location>
        <begin position="339"/>
        <end position="631"/>
    </location>
</feature>
<dbReference type="PANTHER" id="PTHR11062:SF210">
    <property type="entry name" value="EXOSTOSIN FAMILY PROTEIN"/>
    <property type="match status" value="1"/>
</dbReference>
<feature type="region of interest" description="Disordered" evidence="6">
    <location>
        <begin position="112"/>
        <end position="134"/>
    </location>
</feature>
<name>A0A843U668_COLES</name>
<feature type="region of interest" description="Disordered" evidence="6">
    <location>
        <begin position="62"/>
        <end position="99"/>
    </location>
</feature>
<dbReference type="EMBL" id="NMUH01000433">
    <property type="protein sequence ID" value="MQL79108.1"/>
    <property type="molecule type" value="Genomic_DNA"/>
</dbReference>
<dbReference type="Pfam" id="PF03016">
    <property type="entry name" value="Exostosin_GT47"/>
    <property type="match status" value="1"/>
</dbReference>
<reference evidence="9" key="1">
    <citation type="submission" date="2017-07" db="EMBL/GenBank/DDBJ databases">
        <title>Taro Niue Genome Assembly and Annotation.</title>
        <authorList>
            <person name="Atibalentja N."/>
            <person name="Keating K."/>
            <person name="Fields C.J."/>
        </authorList>
    </citation>
    <scope>NUCLEOTIDE SEQUENCE</scope>
    <source>
        <strain evidence="9">Niue_2</strain>
        <tissue evidence="9">Leaf</tissue>
    </source>
</reference>
<gene>
    <name evidence="9" type="ORF">Taro_011523</name>
</gene>
<evidence type="ECO:0000313" key="10">
    <source>
        <dbReference type="Proteomes" id="UP000652761"/>
    </source>
</evidence>
<evidence type="ECO:0000259" key="8">
    <source>
        <dbReference type="Pfam" id="PF03016"/>
    </source>
</evidence>
<comment type="subcellular location">
    <subcellularLocation>
        <location evidence="1">Golgi apparatus membrane</location>
        <topology evidence="1">Single-pass type II membrane protein</topology>
    </subcellularLocation>
</comment>
<evidence type="ECO:0000256" key="5">
    <source>
        <dbReference type="ARBA" id="ARBA00023034"/>
    </source>
</evidence>
<keyword evidence="7" id="KW-0812">Transmembrane</keyword>
<evidence type="ECO:0000256" key="1">
    <source>
        <dbReference type="ARBA" id="ARBA00004323"/>
    </source>
</evidence>
<evidence type="ECO:0000256" key="3">
    <source>
        <dbReference type="ARBA" id="ARBA00022676"/>
    </source>
</evidence>
<feature type="compositionally biased region" description="Acidic residues" evidence="6">
    <location>
        <begin position="116"/>
        <end position="130"/>
    </location>
</feature>
<dbReference type="GO" id="GO:0000139">
    <property type="term" value="C:Golgi membrane"/>
    <property type="evidence" value="ECO:0007669"/>
    <property type="project" value="UniProtKB-SubCell"/>
</dbReference>
<dbReference type="OrthoDB" id="1924787at2759"/>